<accession>A0A3G6U3L1</accession>
<dbReference type="GeneID" id="99066930"/>
<dbReference type="OrthoDB" id="1427164at2"/>
<evidence type="ECO:0000313" key="1">
    <source>
        <dbReference type="EMBL" id="AZB26560.1"/>
    </source>
</evidence>
<dbReference type="Proteomes" id="UP000271193">
    <property type="component" value="Chromosome"/>
</dbReference>
<gene>
    <name evidence="1" type="ORF">EG339_19170</name>
</gene>
<evidence type="ECO:0000313" key="2">
    <source>
        <dbReference type="Proteomes" id="UP000271193"/>
    </source>
</evidence>
<reference evidence="2" key="1">
    <citation type="submission" date="2018-11" db="EMBL/GenBank/DDBJ databases">
        <title>Proposal to divide the Flavobacteriaceae and reorganize its genera based on Amino Acid Identity values calculated from whole genome sequences.</title>
        <authorList>
            <person name="Nicholson A.C."/>
            <person name="Gulvik C.A."/>
            <person name="Whitney A.M."/>
            <person name="Humrighouse B.W."/>
            <person name="Bell M."/>
            <person name="Holmes B."/>
            <person name="Steigerwalt A.G."/>
            <person name="Villarma A."/>
            <person name="Sheth M."/>
            <person name="Batra D."/>
            <person name="Pryor J."/>
            <person name="Bernardet J.-F."/>
            <person name="Hugo C."/>
            <person name="Kampfer P."/>
            <person name="Newman J."/>
            <person name="McQuiston J.R."/>
        </authorList>
    </citation>
    <scope>NUCLEOTIDE SEQUENCE [LARGE SCALE GENOMIC DNA]</scope>
    <source>
        <strain evidence="2">G0229</strain>
    </source>
</reference>
<dbReference type="RefSeq" id="WP_123871477.1">
    <property type="nucleotide sequence ID" value="NZ_CP033931.1"/>
</dbReference>
<dbReference type="EMBL" id="CP033932">
    <property type="protein sequence ID" value="AZB26560.1"/>
    <property type="molecule type" value="Genomic_DNA"/>
</dbReference>
<keyword evidence="2" id="KW-1185">Reference proteome</keyword>
<dbReference type="KEGG" id="cben:EG339_19170"/>
<sequence length="62" mass="6967">MKTRMYTLPLLVLGICGYSQDRIVRKNGISFEAEIIEIGASDIIYKELDHLEGPIHSLNTSC</sequence>
<dbReference type="AlphaFoldDB" id="A0A3G6U3L1"/>
<proteinExistence type="predicted"/>
<organism evidence="1 2">
    <name type="scientific">Chryseobacterium bernardetii</name>
    <dbReference type="NCBI Taxonomy" id="1241978"/>
    <lineage>
        <taxon>Bacteria</taxon>
        <taxon>Pseudomonadati</taxon>
        <taxon>Bacteroidota</taxon>
        <taxon>Flavobacteriia</taxon>
        <taxon>Flavobacteriales</taxon>
        <taxon>Weeksellaceae</taxon>
        <taxon>Chryseobacterium group</taxon>
        <taxon>Chryseobacterium</taxon>
    </lineage>
</organism>
<name>A0A3G6U3L1_9FLAO</name>
<protein>
    <submittedName>
        <fullName evidence="1">Uncharacterized protein</fullName>
    </submittedName>
</protein>